<feature type="compositionally biased region" description="Low complexity" evidence="1">
    <location>
        <begin position="151"/>
        <end position="167"/>
    </location>
</feature>
<dbReference type="EnsemblMetazoa" id="AMAM010701-RA">
    <property type="protein sequence ID" value="AMAM010701-PA"/>
    <property type="gene ID" value="AMAM010701"/>
</dbReference>
<dbReference type="AlphaFoldDB" id="A0A182SP91"/>
<name>A0A182SP91_9DIPT</name>
<evidence type="ECO:0000313" key="3">
    <source>
        <dbReference type="Proteomes" id="UP000075901"/>
    </source>
</evidence>
<dbReference type="VEuPathDB" id="VectorBase:AMAM010701"/>
<evidence type="ECO:0000313" key="2">
    <source>
        <dbReference type="EnsemblMetazoa" id="AMAM010701-PA"/>
    </source>
</evidence>
<reference evidence="3" key="1">
    <citation type="submission" date="2013-09" db="EMBL/GenBank/DDBJ databases">
        <title>The Genome Sequence of Anopheles maculatus species B.</title>
        <authorList>
            <consortium name="The Broad Institute Genomics Platform"/>
            <person name="Neafsey D.E."/>
            <person name="Besansky N."/>
            <person name="Howell P."/>
            <person name="Walton C."/>
            <person name="Young S.K."/>
            <person name="Zeng Q."/>
            <person name="Gargeya S."/>
            <person name="Fitzgerald M."/>
            <person name="Haas B."/>
            <person name="Abouelleil A."/>
            <person name="Allen A.W."/>
            <person name="Alvarado L."/>
            <person name="Arachchi H.M."/>
            <person name="Berlin A.M."/>
            <person name="Chapman S.B."/>
            <person name="Gainer-Dewar J."/>
            <person name="Goldberg J."/>
            <person name="Griggs A."/>
            <person name="Gujja S."/>
            <person name="Hansen M."/>
            <person name="Howarth C."/>
            <person name="Imamovic A."/>
            <person name="Ireland A."/>
            <person name="Larimer J."/>
            <person name="McCowan C."/>
            <person name="Murphy C."/>
            <person name="Pearson M."/>
            <person name="Poon T.W."/>
            <person name="Priest M."/>
            <person name="Roberts A."/>
            <person name="Saif S."/>
            <person name="Shea T."/>
            <person name="Sisk P."/>
            <person name="Sykes S."/>
            <person name="Wortman J."/>
            <person name="Nusbaum C."/>
            <person name="Birren B."/>
        </authorList>
    </citation>
    <scope>NUCLEOTIDE SEQUENCE [LARGE SCALE GENOMIC DNA]</scope>
    <source>
        <strain evidence="3">maculatus3</strain>
    </source>
</reference>
<feature type="compositionally biased region" description="Polar residues" evidence="1">
    <location>
        <begin position="185"/>
        <end position="209"/>
    </location>
</feature>
<keyword evidence="3" id="KW-1185">Reference proteome</keyword>
<protein>
    <submittedName>
        <fullName evidence="2">Uncharacterized protein</fullName>
    </submittedName>
</protein>
<organism evidence="2 3">
    <name type="scientific">Anopheles maculatus</name>
    <dbReference type="NCBI Taxonomy" id="74869"/>
    <lineage>
        <taxon>Eukaryota</taxon>
        <taxon>Metazoa</taxon>
        <taxon>Ecdysozoa</taxon>
        <taxon>Arthropoda</taxon>
        <taxon>Hexapoda</taxon>
        <taxon>Insecta</taxon>
        <taxon>Pterygota</taxon>
        <taxon>Neoptera</taxon>
        <taxon>Endopterygota</taxon>
        <taxon>Diptera</taxon>
        <taxon>Nematocera</taxon>
        <taxon>Culicoidea</taxon>
        <taxon>Culicidae</taxon>
        <taxon>Anophelinae</taxon>
        <taxon>Anopheles</taxon>
        <taxon>Anopheles maculatus group</taxon>
    </lineage>
</organism>
<feature type="compositionally biased region" description="Low complexity" evidence="1">
    <location>
        <begin position="15"/>
        <end position="30"/>
    </location>
</feature>
<feature type="region of interest" description="Disordered" evidence="1">
    <location>
        <begin position="1"/>
        <end position="38"/>
    </location>
</feature>
<evidence type="ECO:0000256" key="1">
    <source>
        <dbReference type="SAM" id="MobiDB-lite"/>
    </source>
</evidence>
<dbReference type="Proteomes" id="UP000075901">
    <property type="component" value="Unassembled WGS sequence"/>
</dbReference>
<reference evidence="2" key="2">
    <citation type="submission" date="2020-05" db="UniProtKB">
        <authorList>
            <consortium name="EnsemblMetazoa"/>
        </authorList>
    </citation>
    <scope>IDENTIFICATION</scope>
    <source>
        <strain evidence="2">maculatus3</strain>
    </source>
</reference>
<accession>A0A182SP91</accession>
<sequence length="249" mass="26666">MFRNRISVVRKARATAKPSTAQPSSSSTSAGGEIGDGPSGLLAEFVPLSSCASLPNDTPSVGNDSVVMECAKPDEGICIDETVFSMDDSGEIGENELRLAEDDDNDVTKDLDLSRPSPTLFSLTSPKRARMMLEIQKSVDRNASLVNHAVSSSTSRSSSVTTSAGSSCMRTSIPDSSQSVFGCTVDETPQQPEQNRTPWSIRPSVQSKQVGGDVKRQSIAGAIDDLNDMTEELIDFIRCFDEKYTSAIN</sequence>
<feature type="region of interest" description="Disordered" evidence="1">
    <location>
        <begin position="185"/>
        <end position="213"/>
    </location>
</feature>
<proteinExistence type="predicted"/>
<feature type="region of interest" description="Disordered" evidence="1">
    <location>
        <begin position="150"/>
        <end position="173"/>
    </location>
</feature>